<comment type="caution">
    <text evidence="1">The sequence shown here is derived from an EMBL/GenBank/DDBJ whole genome shotgun (WGS) entry which is preliminary data.</text>
</comment>
<gene>
    <name evidence="1" type="ORF">M8009_00595</name>
</gene>
<keyword evidence="2" id="KW-1185">Reference proteome</keyword>
<dbReference type="Proteomes" id="UP001165369">
    <property type="component" value="Unassembled WGS sequence"/>
</dbReference>
<accession>A0ABT0SVW1</accession>
<evidence type="ECO:0000313" key="1">
    <source>
        <dbReference type="EMBL" id="MCL7938801.1"/>
    </source>
</evidence>
<proteinExistence type="predicted"/>
<dbReference type="RefSeq" id="WP_250058825.1">
    <property type="nucleotide sequence ID" value="NZ_JAMJPK010000001.1"/>
</dbReference>
<dbReference type="EMBL" id="JAMJPK010000001">
    <property type="protein sequence ID" value="MCL7938801.1"/>
    <property type="molecule type" value="Genomic_DNA"/>
</dbReference>
<organism evidence="1 2">
    <name type="scientific">Halomonas gemina</name>
    <dbReference type="NCBI Taxonomy" id="2945105"/>
    <lineage>
        <taxon>Bacteria</taxon>
        <taxon>Pseudomonadati</taxon>
        <taxon>Pseudomonadota</taxon>
        <taxon>Gammaproteobacteria</taxon>
        <taxon>Oceanospirillales</taxon>
        <taxon>Halomonadaceae</taxon>
        <taxon>Halomonas</taxon>
    </lineage>
</organism>
<sequence length="98" mass="11679">MFDFLRRIRAMQRLARDDRGEELDRVLKAMEEGGTFTGAKGIMLLSLASDRRWIEMNMRMNHHHYLSDHLLGEAWARRLDKHIQATRTEDLTEILEKR</sequence>
<reference evidence="1" key="1">
    <citation type="submission" date="2022-05" db="EMBL/GenBank/DDBJ databases">
        <title>Halomonas geminus sp. nov. and Halomonas llamarensis sp. nov. isolated from high-altitude salars of the Atacama Desert.</title>
        <authorList>
            <person name="Hintersatz C."/>
            <person name="Rojas L.A."/>
            <person name="Wei T.-S."/>
            <person name="Kutschke S."/>
            <person name="Lehmann F."/>
            <person name="Jain R."/>
            <person name="Pollmann K."/>
        </authorList>
    </citation>
    <scope>NUCLEOTIDE SEQUENCE</scope>
    <source>
        <strain evidence="1">ATCH28</strain>
    </source>
</reference>
<evidence type="ECO:0000313" key="2">
    <source>
        <dbReference type="Proteomes" id="UP001165369"/>
    </source>
</evidence>
<protein>
    <submittedName>
        <fullName evidence="1">Uncharacterized protein</fullName>
    </submittedName>
</protein>
<name>A0ABT0SVW1_9GAMM</name>